<proteinExistence type="predicted"/>
<dbReference type="Proteomes" id="UP000054564">
    <property type="component" value="Unassembled WGS sequence"/>
</dbReference>
<dbReference type="EMBL" id="AJIL01000475">
    <property type="protein sequence ID" value="KNE89156.1"/>
    <property type="molecule type" value="Genomic_DNA"/>
</dbReference>
<reference evidence="3" key="1">
    <citation type="submission" date="2014-03" db="EMBL/GenBank/DDBJ databases">
        <title>The Genome Sequence of Puccinia striiformis f. sp. tritici PST-78.</title>
        <authorList>
            <consortium name="The Broad Institute Genome Sequencing Platform"/>
            <person name="Cuomo C."/>
            <person name="Hulbert S."/>
            <person name="Chen X."/>
            <person name="Walker B."/>
            <person name="Young S.K."/>
            <person name="Zeng Q."/>
            <person name="Gargeya S."/>
            <person name="Fitzgerald M."/>
            <person name="Haas B."/>
            <person name="Abouelleil A."/>
            <person name="Alvarado L."/>
            <person name="Arachchi H.M."/>
            <person name="Berlin A.M."/>
            <person name="Chapman S.B."/>
            <person name="Goldberg J."/>
            <person name="Griggs A."/>
            <person name="Gujja S."/>
            <person name="Hansen M."/>
            <person name="Howarth C."/>
            <person name="Imamovic A."/>
            <person name="Larimer J."/>
            <person name="McCowan C."/>
            <person name="Montmayeur A."/>
            <person name="Murphy C."/>
            <person name="Neiman D."/>
            <person name="Pearson M."/>
            <person name="Priest M."/>
            <person name="Roberts A."/>
            <person name="Saif S."/>
            <person name="Shea T."/>
            <person name="Sisk P."/>
            <person name="Sykes S."/>
            <person name="Wortman J."/>
            <person name="Nusbaum C."/>
            <person name="Birren B."/>
        </authorList>
    </citation>
    <scope>NUCLEOTIDE SEQUENCE [LARGE SCALE GENOMIC DNA]</scope>
    <source>
        <strain evidence="3">race PST-78</strain>
    </source>
</reference>
<protein>
    <submittedName>
        <fullName evidence="2">Uncharacterized protein</fullName>
    </submittedName>
</protein>
<comment type="caution">
    <text evidence="2">The sequence shown here is derived from an EMBL/GenBank/DDBJ whole genome shotgun (WGS) entry which is preliminary data.</text>
</comment>
<name>A0A0L0UQF5_9BASI</name>
<accession>A0A0L0UQF5</accession>
<dbReference type="OrthoDB" id="2499949at2759"/>
<dbReference type="AlphaFoldDB" id="A0A0L0UQF5"/>
<keyword evidence="1" id="KW-0812">Transmembrane</keyword>
<keyword evidence="1" id="KW-0472">Membrane</keyword>
<organism evidence="2 3">
    <name type="scientific">Puccinia striiformis f. sp. tritici PST-78</name>
    <dbReference type="NCBI Taxonomy" id="1165861"/>
    <lineage>
        <taxon>Eukaryota</taxon>
        <taxon>Fungi</taxon>
        <taxon>Dikarya</taxon>
        <taxon>Basidiomycota</taxon>
        <taxon>Pucciniomycotina</taxon>
        <taxon>Pucciniomycetes</taxon>
        <taxon>Pucciniales</taxon>
        <taxon>Pucciniaceae</taxon>
        <taxon>Puccinia</taxon>
    </lineage>
</organism>
<feature type="transmembrane region" description="Helical" evidence="1">
    <location>
        <begin position="205"/>
        <end position="231"/>
    </location>
</feature>
<keyword evidence="1" id="KW-1133">Transmembrane helix</keyword>
<keyword evidence="3" id="KW-1185">Reference proteome</keyword>
<evidence type="ECO:0000313" key="3">
    <source>
        <dbReference type="Proteomes" id="UP000054564"/>
    </source>
</evidence>
<evidence type="ECO:0000256" key="1">
    <source>
        <dbReference type="SAM" id="Phobius"/>
    </source>
</evidence>
<evidence type="ECO:0000313" key="2">
    <source>
        <dbReference type="EMBL" id="KNE89156.1"/>
    </source>
</evidence>
<gene>
    <name evidence="2" type="ORF">PSTG_17387</name>
</gene>
<sequence>MVLDAESRACYCGLRVACPRRLLSPSRAQGPITDHQIPWPPRQHPCLNGEPRRIDCQAQTTRQLKRFDCYALWEEPRSKFLYDDTQERETPIAGKESLSCCPGRVVPQVQSTHQANYYFCEPTTTSNGKISRHTCSEHPSSVYKPSGNEQLQEPFGMRDAWERVMVARNKFRIHVLTPLGAILKDAYKTYPALTSYMMVLTRLSVIPIIAFVGFSMFAGSIVAGMGLAFVLGERAVLLMSCLTGIDDQQYSQVVKELVNHANEKRLHHQQNRIDENVKSA</sequence>